<feature type="compositionally biased region" description="Low complexity" evidence="1">
    <location>
        <begin position="71"/>
        <end position="86"/>
    </location>
</feature>
<evidence type="ECO:0000313" key="2">
    <source>
        <dbReference type="EMBL" id="MXU90222.1"/>
    </source>
</evidence>
<protein>
    <submittedName>
        <fullName evidence="2">Uncharacterized protein</fullName>
    </submittedName>
</protein>
<feature type="region of interest" description="Disordered" evidence="1">
    <location>
        <begin position="58"/>
        <end position="113"/>
    </location>
</feature>
<evidence type="ECO:0000256" key="1">
    <source>
        <dbReference type="SAM" id="MobiDB-lite"/>
    </source>
</evidence>
<sequence length="113" mass="11954">MQPRLSPVATVLAVGWQVTQVKWTPCCFPFDQNFLSGDASAVQSPTNSLALWMAAYRPHEGPPKATGEAPPSDTLSTRTLDSSSPPAGHVSSLHHPAPGVPRRQNQTEPDGGA</sequence>
<dbReference type="AlphaFoldDB" id="A0A6B0UKL7"/>
<name>A0A6B0UKL7_IXORI</name>
<accession>A0A6B0UKL7</accession>
<proteinExistence type="predicted"/>
<dbReference type="EMBL" id="GIFC01008139">
    <property type="protein sequence ID" value="MXU90222.1"/>
    <property type="molecule type" value="Transcribed_RNA"/>
</dbReference>
<organism evidence="2">
    <name type="scientific">Ixodes ricinus</name>
    <name type="common">Common tick</name>
    <name type="synonym">Acarus ricinus</name>
    <dbReference type="NCBI Taxonomy" id="34613"/>
    <lineage>
        <taxon>Eukaryota</taxon>
        <taxon>Metazoa</taxon>
        <taxon>Ecdysozoa</taxon>
        <taxon>Arthropoda</taxon>
        <taxon>Chelicerata</taxon>
        <taxon>Arachnida</taxon>
        <taxon>Acari</taxon>
        <taxon>Parasitiformes</taxon>
        <taxon>Ixodida</taxon>
        <taxon>Ixodoidea</taxon>
        <taxon>Ixodidae</taxon>
        <taxon>Ixodinae</taxon>
        <taxon>Ixodes</taxon>
    </lineage>
</organism>
<reference evidence="2" key="1">
    <citation type="submission" date="2019-12" db="EMBL/GenBank/DDBJ databases">
        <title>An insight into the sialome of adult female Ixodes ricinus ticks feeding for 6 days.</title>
        <authorList>
            <person name="Perner J."/>
            <person name="Ribeiro J.M.C."/>
        </authorList>
    </citation>
    <scope>NUCLEOTIDE SEQUENCE</scope>
    <source>
        <strain evidence="2">Semi-engorged</strain>
        <tissue evidence="2">Salivary glands</tissue>
    </source>
</reference>
<feature type="compositionally biased region" description="Polar residues" evidence="1">
    <location>
        <begin position="103"/>
        <end position="113"/>
    </location>
</feature>